<evidence type="ECO:0000256" key="6">
    <source>
        <dbReference type="SAM" id="SignalP"/>
    </source>
</evidence>
<dbReference type="OrthoDB" id="9907777at2759"/>
<comment type="subcellular location">
    <subcellularLocation>
        <location evidence="1">Secreted</location>
    </subcellularLocation>
</comment>
<dbReference type="Proteomes" id="UP000265040">
    <property type="component" value="Chromosome 6"/>
</dbReference>
<dbReference type="GO" id="GO:0010460">
    <property type="term" value="P:positive regulation of heart rate"/>
    <property type="evidence" value="ECO:0007669"/>
    <property type="project" value="TreeGrafter"/>
</dbReference>
<evidence type="ECO:0000256" key="1">
    <source>
        <dbReference type="ARBA" id="ARBA00004613"/>
    </source>
</evidence>
<reference evidence="7" key="2">
    <citation type="submission" date="2025-08" db="UniProtKB">
        <authorList>
            <consortium name="Ensembl"/>
        </authorList>
    </citation>
    <scope>IDENTIFICATION</scope>
</reference>
<evidence type="ECO:0000313" key="8">
    <source>
        <dbReference type="Proteomes" id="UP000265040"/>
    </source>
</evidence>
<dbReference type="GO" id="GO:0003073">
    <property type="term" value="P:regulation of systemic arterial blood pressure"/>
    <property type="evidence" value="ECO:0007669"/>
    <property type="project" value="TreeGrafter"/>
</dbReference>
<keyword evidence="5" id="KW-1015">Disulfide bond</keyword>
<evidence type="ECO:0000256" key="5">
    <source>
        <dbReference type="ARBA" id="ARBA00023157"/>
    </source>
</evidence>
<dbReference type="OMA" id="EDGQIIW"/>
<comment type="similarity">
    <text evidence="2">Belongs to the adrenomedullin family.</text>
</comment>
<proteinExistence type="inferred from homology"/>
<dbReference type="PANTHER" id="PTHR23414">
    <property type="entry name" value="ADRENOMEDULLIN, ADM"/>
    <property type="match status" value="1"/>
</dbReference>
<evidence type="ECO:0000256" key="2">
    <source>
        <dbReference type="ARBA" id="ARBA00010575"/>
    </source>
</evidence>
<reference evidence="7" key="3">
    <citation type="submission" date="2025-09" db="UniProtKB">
        <authorList>
            <consortium name="Ensembl"/>
        </authorList>
    </citation>
    <scope>IDENTIFICATION</scope>
</reference>
<feature type="signal peptide" evidence="6">
    <location>
        <begin position="1"/>
        <end position="23"/>
    </location>
</feature>
<keyword evidence="3" id="KW-0964">Secreted</keyword>
<dbReference type="GO" id="GO:0005179">
    <property type="term" value="F:hormone activity"/>
    <property type="evidence" value="ECO:0007669"/>
    <property type="project" value="InterPro"/>
</dbReference>
<dbReference type="GO" id="GO:0005576">
    <property type="term" value="C:extracellular region"/>
    <property type="evidence" value="ECO:0007669"/>
    <property type="project" value="UniProtKB-SubCell"/>
</dbReference>
<dbReference type="GeneTree" id="ENSGT00940000154380"/>
<keyword evidence="8" id="KW-1185">Reference proteome</keyword>
<accession>A0A3Q1HA57</accession>
<dbReference type="InParanoid" id="A0A3Q1HA57"/>
<evidence type="ECO:0000313" key="7">
    <source>
        <dbReference type="Ensembl" id="ENSATEP00000004324.2"/>
    </source>
</evidence>
<sequence>MCALLPAWLCLLLLLLLPLEVQPRALTLRSLTHTHRLNLPRASQYSKSSYATVTPTVSDLSVAADNYITQGDGQIIWRALLHKEPPPRLTDPLFDQSNSVFEEAPVWQRGSRGRRHANSGGNKGHSQLMRVGCVLGTCQVQNLSHRLYQLIGQSGRENSSPMNPRSPHSYG</sequence>
<dbReference type="InterPro" id="IPR051665">
    <property type="entry name" value="Adrenomedullin-reg_peptide"/>
</dbReference>
<dbReference type="Ensembl" id="ENSATET00000004360.3">
    <property type="protein sequence ID" value="ENSATEP00000004324.2"/>
    <property type="gene ID" value="ENSATEG00000003001.3"/>
</dbReference>
<protein>
    <submittedName>
        <fullName evidence="7">Uncharacterized protein</fullName>
    </submittedName>
</protein>
<dbReference type="AlphaFoldDB" id="A0A3Q1HA57"/>
<dbReference type="PANTHER" id="PTHR23414:SF2">
    <property type="entry name" value="PROTEIN ADM2"/>
    <property type="match status" value="1"/>
</dbReference>
<evidence type="ECO:0000256" key="4">
    <source>
        <dbReference type="ARBA" id="ARBA00022729"/>
    </source>
</evidence>
<dbReference type="InterPro" id="IPR021116">
    <property type="entry name" value="Calcitonin/adrenomedullin"/>
</dbReference>
<dbReference type="Pfam" id="PF00214">
    <property type="entry name" value="Calc_CGRP_IAPP"/>
    <property type="match status" value="1"/>
</dbReference>
<name>A0A3Q1HA57_ANATE</name>
<feature type="chain" id="PRO_5030079395" evidence="6">
    <location>
        <begin position="24"/>
        <end position="171"/>
    </location>
</feature>
<evidence type="ECO:0000256" key="3">
    <source>
        <dbReference type="ARBA" id="ARBA00022525"/>
    </source>
</evidence>
<reference evidence="7" key="1">
    <citation type="submission" date="2021-04" db="EMBL/GenBank/DDBJ databases">
        <authorList>
            <consortium name="Wellcome Sanger Institute Data Sharing"/>
        </authorList>
    </citation>
    <scope>NUCLEOTIDE SEQUENCE [LARGE SCALE GENOMIC DNA]</scope>
</reference>
<dbReference type="STRING" id="64144.ENSATEP00000004324"/>
<keyword evidence="4 6" id="KW-0732">Signal</keyword>
<organism evidence="7 8">
    <name type="scientific">Anabas testudineus</name>
    <name type="common">Climbing perch</name>
    <name type="synonym">Anthias testudineus</name>
    <dbReference type="NCBI Taxonomy" id="64144"/>
    <lineage>
        <taxon>Eukaryota</taxon>
        <taxon>Metazoa</taxon>
        <taxon>Chordata</taxon>
        <taxon>Craniata</taxon>
        <taxon>Vertebrata</taxon>
        <taxon>Euteleostomi</taxon>
        <taxon>Actinopterygii</taxon>
        <taxon>Neopterygii</taxon>
        <taxon>Teleostei</taxon>
        <taxon>Neoteleostei</taxon>
        <taxon>Acanthomorphata</taxon>
        <taxon>Anabantaria</taxon>
        <taxon>Anabantiformes</taxon>
        <taxon>Anabantoidei</taxon>
        <taxon>Anabantidae</taxon>
        <taxon>Anabas</taxon>
    </lineage>
</organism>
<dbReference type="GO" id="GO:0007189">
    <property type="term" value="P:adenylate cyclase-activating G protein-coupled receptor signaling pathway"/>
    <property type="evidence" value="ECO:0007669"/>
    <property type="project" value="TreeGrafter"/>
</dbReference>